<proteinExistence type="predicted"/>
<dbReference type="EMBL" id="JAGMUU010000040">
    <property type="protein sequence ID" value="KAH7114936.1"/>
    <property type="molecule type" value="Genomic_DNA"/>
</dbReference>
<accession>A0A9P9D938</accession>
<feature type="chain" id="PRO_5040217311" evidence="1">
    <location>
        <begin position="21"/>
        <end position="98"/>
    </location>
</feature>
<evidence type="ECO:0000256" key="1">
    <source>
        <dbReference type="SAM" id="SignalP"/>
    </source>
</evidence>
<dbReference type="Proteomes" id="UP000717696">
    <property type="component" value="Unassembled WGS sequence"/>
</dbReference>
<name>A0A9P9D938_9HYPO</name>
<organism evidence="2 3">
    <name type="scientific">Dactylonectria estremocensis</name>
    <dbReference type="NCBI Taxonomy" id="1079267"/>
    <lineage>
        <taxon>Eukaryota</taxon>
        <taxon>Fungi</taxon>
        <taxon>Dikarya</taxon>
        <taxon>Ascomycota</taxon>
        <taxon>Pezizomycotina</taxon>
        <taxon>Sordariomycetes</taxon>
        <taxon>Hypocreomycetidae</taxon>
        <taxon>Hypocreales</taxon>
        <taxon>Nectriaceae</taxon>
        <taxon>Dactylonectria</taxon>
    </lineage>
</organism>
<dbReference type="OrthoDB" id="4979171at2759"/>
<dbReference type="AlphaFoldDB" id="A0A9P9D938"/>
<evidence type="ECO:0000313" key="2">
    <source>
        <dbReference type="EMBL" id="KAH7114936.1"/>
    </source>
</evidence>
<gene>
    <name evidence="2" type="ORF">B0J13DRAFT_630687</name>
</gene>
<dbReference type="Gene3D" id="2.60.20.10">
    <property type="entry name" value="Crystallins"/>
    <property type="match status" value="1"/>
</dbReference>
<keyword evidence="1" id="KW-0732">Signal</keyword>
<reference evidence="2" key="1">
    <citation type="journal article" date="2021" name="Nat. Commun.">
        <title>Genetic determinants of endophytism in the Arabidopsis root mycobiome.</title>
        <authorList>
            <person name="Mesny F."/>
            <person name="Miyauchi S."/>
            <person name="Thiergart T."/>
            <person name="Pickel B."/>
            <person name="Atanasova L."/>
            <person name="Karlsson M."/>
            <person name="Huettel B."/>
            <person name="Barry K.W."/>
            <person name="Haridas S."/>
            <person name="Chen C."/>
            <person name="Bauer D."/>
            <person name="Andreopoulos W."/>
            <person name="Pangilinan J."/>
            <person name="LaButti K."/>
            <person name="Riley R."/>
            <person name="Lipzen A."/>
            <person name="Clum A."/>
            <person name="Drula E."/>
            <person name="Henrissat B."/>
            <person name="Kohler A."/>
            <person name="Grigoriev I.V."/>
            <person name="Martin F.M."/>
            <person name="Hacquard S."/>
        </authorList>
    </citation>
    <scope>NUCLEOTIDE SEQUENCE</scope>
    <source>
        <strain evidence="2">MPI-CAGE-AT-0021</strain>
    </source>
</reference>
<keyword evidence="3" id="KW-1185">Reference proteome</keyword>
<sequence length="98" mass="10583">MQYNVLALLTTMVAMTGAVSIHVCTSKDFTGECSDVTFSKNTCAPLPFNDAVSSIKLNGYVCSFYTDKDCTGTSFTLSADDTNLRVGTWNDQLTSVKC</sequence>
<feature type="signal peptide" evidence="1">
    <location>
        <begin position="1"/>
        <end position="20"/>
    </location>
</feature>
<dbReference type="InterPro" id="IPR011024">
    <property type="entry name" value="G_crystallin-like"/>
</dbReference>
<evidence type="ECO:0000313" key="3">
    <source>
        <dbReference type="Proteomes" id="UP000717696"/>
    </source>
</evidence>
<protein>
    <submittedName>
        <fullName evidence="2">Uncharacterized protein</fullName>
    </submittedName>
</protein>
<dbReference type="SUPFAM" id="SSF49695">
    <property type="entry name" value="gamma-Crystallin-like"/>
    <property type="match status" value="1"/>
</dbReference>
<comment type="caution">
    <text evidence="2">The sequence shown here is derived from an EMBL/GenBank/DDBJ whole genome shotgun (WGS) entry which is preliminary data.</text>
</comment>